<evidence type="ECO:0008006" key="4">
    <source>
        <dbReference type="Google" id="ProtNLM"/>
    </source>
</evidence>
<accession>E4N8G2</accession>
<dbReference type="Gene3D" id="3.40.50.300">
    <property type="entry name" value="P-loop containing nucleotide triphosphate hydrolases"/>
    <property type="match status" value="1"/>
</dbReference>
<keyword evidence="3" id="KW-1185">Reference proteome</keyword>
<feature type="region of interest" description="Disordered" evidence="1">
    <location>
        <begin position="1"/>
        <end position="32"/>
    </location>
</feature>
<evidence type="ECO:0000313" key="3">
    <source>
        <dbReference type="Proteomes" id="UP000007076"/>
    </source>
</evidence>
<name>E4N8G2_KITSK</name>
<dbReference type="InterPro" id="IPR027417">
    <property type="entry name" value="P-loop_NTPase"/>
</dbReference>
<dbReference type="EMBL" id="AP010968">
    <property type="protein sequence ID" value="BAJ27493.1"/>
    <property type="molecule type" value="Genomic_DNA"/>
</dbReference>
<organism evidence="2 3">
    <name type="scientific">Kitasatospora setae (strain ATCC 33774 / DSM 43861 / JCM 3304 / KCC A-0304 / NBRC 14216 / KM-6054)</name>
    <name type="common">Streptomyces setae</name>
    <dbReference type="NCBI Taxonomy" id="452652"/>
    <lineage>
        <taxon>Bacteria</taxon>
        <taxon>Bacillati</taxon>
        <taxon>Actinomycetota</taxon>
        <taxon>Actinomycetes</taxon>
        <taxon>Kitasatosporales</taxon>
        <taxon>Streptomycetaceae</taxon>
        <taxon>Kitasatospora</taxon>
    </lineage>
</organism>
<sequence length="253" mass="27430">MATADPLTPAISTARTRRPHRATTADRRPGRARRPVGVLVDGMDLTGKTTLARLLAEQLQDSGLRVFHHRGALAERHPLRRSLERTVPGERPASSRLNAAFIASAMLDRVLPGVLDDVLVDVVVQESYVDRAVAYGVAAGNWPAARWAARHPGAFPRFDLALITRAGHVVRLERLAGRDRADGVDAVTVADAAFEGRFCRALHQVARRHRRVRHIDTAATASEQAARAAADLVRRLAAARAAEQIGAERGSGR</sequence>
<dbReference type="KEGG" id="ksk:KSE_16680"/>
<evidence type="ECO:0000256" key="1">
    <source>
        <dbReference type="SAM" id="MobiDB-lite"/>
    </source>
</evidence>
<reference evidence="2" key="1">
    <citation type="journal article" date="2010" name="DNA Res.">
        <title>Genome sequence of Kitasatospora setae NBRC 14216T: an evolutionary snapshot of the family Streptomycetaceae.</title>
        <authorList>
            <person name="Ichikawa N."/>
            <person name="Oguchi A."/>
            <person name="Ikeda H."/>
            <person name="Ishikawa J."/>
            <person name="Kitani S."/>
            <person name="Watanabe Y."/>
            <person name="Nakamura S."/>
            <person name="Katano Y."/>
            <person name="Kishi E."/>
            <person name="Sasagawa M."/>
            <person name="Ankai A."/>
            <person name="Fukui S."/>
            <person name="Hashimoto Y."/>
            <person name="Kamata S."/>
            <person name="Otoguro M."/>
            <person name="Tanikawa S."/>
            <person name="Nihira T."/>
            <person name="Horinouchi S."/>
            <person name="Ohnishi Y."/>
            <person name="Hayakawa M."/>
            <person name="Kuzuyama T."/>
            <person name="Arisawa A."/>
            <person name="Nomoto F."/>
            <person name="Miura H."/>
            <person name="Takahashi Y."/>
            <person name="Fujita N."/>
        </authorList>
    </citation>
    <scope>NUCLEOTIDE SEQUENCE [LARGE SCALE GENOMIC DNA]</scope>
    <source>
        <strain evidence="2">KM-6054</strain>
    </source>
</reference>
<dbReference type="eggNOG" id="ENOG5031TZ4">
    <property type="taxonomic scope" value="Bacteria"/>
</dbReference>
<dbReference type="AlphaFoldDB" id="E4N8G2"/>
<gene>
    <name evidence="2" type="ordered locus">KSE_16680</name>
</gene>
<dbReference type="PATRIC" id="fig|452652.3.peg.1671"/>
<dbReference type="RefSeq" id="WP_014134811.1">
    <property type="nucleotide sequence ID" value="NC_016109.1"/>
</dbReference>
<dbReference type="HOGENOM" id="CLU_1097447_0_0_11"/>
<proteinExistence type="predicted"/>
<dbReference type="Proteomes" id="UP000007076">
    <property type="component" value="Chromosome"/>
</dbReference>
<dbReference type="SUPFAM" id="SSF52540">
    <property type="entry name" value="P-loop containing nucleoside triphosphate hydrolases"/>
    <property type="match status" value="1"/>
</dbReference>
<protein>
    <recommendedName>
        <fullName evidence="4">Thymidylate kinase</fullName>
    </recommendedName>
</protein>
<dbReference type="STRING" id="452652.KSE_16680"/>
<evidence type="ECO:0000313" key="2">
    <source>
        <dbReference type="EMBL" id="BAJ27493.1"/>
    </source>
</evidence>